<comment type="caution">
    <text evidence="4">The sequence shown here is derived from an EMBL/GenBank/DDBJ whole genome shotgun (WGS) entry which is preliminary data.</text>
</comment>
<keyword evidence="2" id="KW-0732">Signal</keyword>
<dbReference type="OrthoDB" id="4251012at2759"/>
<gene>
    <name evidence="4" type="ORF">RSOL_430550</name>
</gene>
<dbReference type="SUPFAM" id="SSF53901">
    <property type="entry name" value="Thiolase-like"/>
    <property type="match status" value="1"/>
</dbReference>
<evidence type="ECO:0000313" key="5">
    <source>
        <dbReference type="Proteomes" id="UP000030108"/>
    </source>
</evidence>
<evidence type="ECO:0000256" key="2">
    <source>
        <dbReference type="SAM" id="SignalP"/>
    </source>
</evidence>
<dbReference type="Gene3D" id="3.40.47.10">
    <property type="match status" value="1"/>
</dbReference>
<evidence type="ECO:0000259" key="3">
    <source>
        <dbReference type="Pfam" id="PF00109"/>
    </source>
</evidence>
<feature type="domain" description="Beta-ketoacyl synthase-like N-terminal" evidence="3">
    <location>
        <begin position="119"/>
        <end position="232"/>
    </location>
</feature>
<sequence length="240" mass="26192">MSTASTRRRSLSILVFASLVSNQPGTPAYISHPYRTRALQGIRSQEEGLPPGDGHLRAPPKLLSYLLSPIHTSSTSMSTCLKSVPAWVVEWEERKVWLLCSRTDAKKRIYKKIFFKRSLPTPLPGWINLLLLLSSGPIKIPAGACATPLQSLEITCDTILSGKAKATIAGGFDDFSEEGSFELTNMKATSNTETEFAMGCEPNEFSRSTTSTRAGFMEAQGTGVQILMNTKTALEMVCVI</sequence>
<evidence type="ECO:0000256" key="1">
    <source>
        <dbReference type="ARBA" id="ARBA00022679"/>
    </source>
</evidence>
<dbReference type="AlphaFoldDB" id="X8JLI6"/>
<dbReference type="CDD" id="cd00828">
    <property type="entry name" value="elong_cond_enzymes"/>
    <property type="match status" value="1"/>
</dbReference>
<dbReference type="InterPro" id="IPR047224">
    <property type="entry name" value="FAS_alpha_su_C"/>
</dbReference>
<dbReference type="Proteomes" id="UP000030108">
    <property type="component" value="Unassembled WGS sequence"/>
</dbReference>
<dbReference type="InterPro" id="IPR014030">
    <property type="entry name" value="Ketoacyl_synth_N"/>
</dbReference>
<evidence type="ECO:0000313" key="4">
    <source>
        <dbReference type="EMBL" id="EUC63828.1"/>
    </source>
</evidence>
<dbReference type="InterPro" id="IPR016039">
    <property type="entry name" value="Thiolase-like"/>
</dbReference>
<proteinExistence type="predicted"/>
<dbReference type="GO" id="GO:0016746">
    <property type="term" value="F:acyltransferase activity"/>
    <property type="evidence" value="ECO:0007669"/>
    <property type="project" value="InterPro"/>
</dbReference>
<feature type="chain" id="PRO_5004986796" evidence="2">
    <location>
        <begin position="23"/>
        <end position="240"/>
    </location>
</feature>
<reference evidence="5" key="1">
    <citation type="journal article" date="2014" name="Genome Announc.">
        <title>Draft genome sequence of the plant-pathogenic soil fungus Rhizoctonia solani anastomosis group 3 strain Rhs1AP.</title>
        <authorList>
            <person name="Cubeta M.A."/>
            <person name="Thomas E."/>
            <person name="Dean R.A."/>
            <person name="Jabaji S."/>
            <person name="Neate S.M."/>
            <person name="Tavantzis S."/>
            <person name="Toda T."/>
            <person name="Vilgalys R."/>
            <person name="Bharathan N."/>
            <person name="Fedorova-Abrams N."/>
            <person name="Pakala S.B."/>
            <person name="Pakala S.M."/>
            <person name="Zafar N."/>
            <person name="Joardar V."/>
            <person name="Losada L."/>
            <person name="Nierman W.C."/>
        </authorList>
    </citation>
    <scope>NUCLEOTIDE SEQUENCE [LARGE SCALE GENOMIC DNA]</scope>
    <source>
        <strain evidence="5">AG-3</strain>
    </source>
</reference>
<dbReference type="Pfam" id="PF00109">
    <property type="entry name" value="ketoacyl-synt"/>
    <property type="match status" value="1"/>
</dbReference>
<organism evidence="4 5">
    <name type="scientific">Rhizoctonia solani AG-3 Rhs1AP</name>
    <dbReference type="NCBI Taxonomy" id="1086054"/>
    <lineage>
        <taxon>Eukaryota</taxon>
        <taxon>Fungi</taxon>
        <taxon>Dikarya</taxon>
        <taxon>Basidiomycota</taxon>
        <taxon>Agaricomycotina</taxon>
        <taxon>Agaricomycetes</taxon>
        <taxon>Cantharellales</taxon>
        <taxon>Ceratobasidiaceae</taxon>
        <taxon>Rhizoctonia</taxon>
    </lineage>
</organism>
<name>X8JLI6_9AGAM</name>
<feature type="signal peptide" evidence="2">
    <location>
        <begin position="1"/>
        <end position="22"/>
    </location>
</feature>
<keyword evidence="1" id="KW-0808">Transferase</keyword>
<dbReference type="EMBL" id="JATN01000314">
    <property type="protein sequence ID" value="EUC63828.1"/>
    <property type="molecule type" value="Genomic_DNA"/>
</dbReference>
<protein>
    <submittedName>
        <fullName evidence="4">Beta-ketoacyl synthase, amino-terminal domain protein</fullName>
    </submittedName>
</protein>
<accession>X8JLI6</accession>